<evidence type="ECO:0000259" key="1">
    <source>
        <dbReference type="PROSITE" id="PS51186"/>
    </source>
</evidence>
<dbReference type="CDD" id="cd04301">
    <property type="entry name" value="NAT_SF"/>
    <property type="match status" value="1"/>
</dbReference>
<accession>A0A243A9N9</accession>
<reference evidence="2 3" key="1">
    <citation type="submission" date="2016-10" db="EMBL/GenBank/DDBJ databases">
        <title>Comparative genomics of Bacillus thuringiensis reveals a path to pathogens against multiple invertebrate hosts.</title>
        <authorList>
            <person name="Zheng J."/>
            <person name="Gao Q."/>
            <person name="Liu H."/>
            <person name="Peng D."/>
            <person name="Ruan L."/>
            <person name="Sun M."/>
        </authorList>
    </citation>
    <scope>NUCLEOTIDE SEQUENCE [LARGE SCALE GENOMIC DNA]</scope>
    <source>
        <strain evidence="2">BGSC 4BM1</strain>
    </source>
</reference>
<dbReference type="InterPro" id="IPR000182">
    <property type="entry name" value="GNAT_dom"/>
</dbReference>
<name>A0A243A9N9_BACTU</name>
<gene>
    <name evidence="2" type="ORF">BK732_19350</name>
</gene>
<protein>
    <submittedName>
        <fullName evidence="2">Spermidine acetyltransferase</fullName>
    </submittedName>
</protein>
<dbReference type="PROSITE" id="PS51186">
    <property type="entry name" value="GNAT"/>
    <property type="match status" value="1"/>
</dbReference>
<dbReference type="Proteomes" id="UP000194860">
    <property type="component" value="Unassembled WGS sequence"/>
</dbReference>
<dbReference type="GO" id="GO:0016747">
    <property type="term" value="F:acyltransferase activity, transferring groups other than amino-acyl groups"/>
    <property type="evidence" value="ECO:0007669"/>
    <property type="project" value="InterPro"/>
</dbReference>
<feature type="domain" description="N-acetyltransferase" evidence="1">
    <location>
        <begin position="3"/>
        <end position="155"/>
    </location>
</feature>
<dbReference type="AlphaFoldDB" id="A0A243A9N9"/>
<sequence length="155" mass="17941">MKLHICKITKENRHEIANLKVTEEQHKFIESTVANCLIETDTKYKENAVSVGLYDSNTPIGYAMYGWFEEEEKSVYLNQFIIDSTCQGKGYAKPLLGLLMEYFKEVYDCKVMYLSIHPENKLAQKLYESIGFHLTGEIDDEWLHGEGLVMKCILD</sequence>
<dbReference type="RefSeq" id="WP_088033295.1">
    <property type="nucleotide sequence ID" value="NZ_NFDG01000121.1"/>
</dbReference>
<dbReference type="PANTHER" id="PTHR43415:SF3">
    <property type="entry name" value="GNAT-FAMILY ACETYLTRANSFERASE"/>
    <property type="match status" value="1"/>
</dbReference>
<dbReference type="EMBL" id="NFDG01000121">
    <property type="protein sequence ID" value="OTY15286.1"/>
    <property type="molecule type" value="Genomic_DNA"/>
</dbReference>
<proteinExistence type="predicted"/>
<dbReference type="SUPFAM" id="SSF55729">
    <property type="entry name" value="Acyl-CoA N-acyltransferases (Nat)"/>
    <property type="match status" value="1"/>
</dbReference>
<dbReference type="InterPro" id="IPR016181">
    <property type="entry name" value="Acyl_CoA_acyltransferase"/>
</dbReference>
<evidence type="ECO:0000313" key="2">
    <source>
        <dbReference type="EMBL" id="OTY15286.1"/>
    </source>
</evidence>
<organism evidence="2 3">
    <name type="scientific">Bacillus thuringiensis serovar navarrensis</name>
    <dbReference type="NCBI Taxonomy" id="339658"/>
    <lineage>
        <taxon>Bacteria</taxon>
        <taxon>Bacillati</taxon>
        <taxon>Bacillota</taxon>
        <taxon>Bacilli</taxon>
        <taxon>Bacillales</taxon>
        <taxon>Bacillaceae</taxon>
        <taxon>Bacillus</taxon>
        <taxon>Bacillus cereus group</taxon>
    </lineage>
</organism>
<dbReference type="Pfam" id="PF00583">
    <property type="entry name" value="Acetyltransf_1"/>
    <property type="match status" value="1"/>
</dbReference>
<comment type="caution">
    <text evidence="2">The sequence shown here is derived from an EMBL/GenBank/DDBJ whole genome shotgun (WGS) entry which is preliminary data.</text>
</comment>
<keyword evidence="2" id="KW-0808">Transferase</keyword>
<dbReference type="InterPro" id="IPR027455">
    <property type="entry name" value="Sper_AcTfrase_N"/>
</dbReference>
<dbReference type="Gene3D" id="1.10.287.900">
    <property type="entry name" value="The crystal structure of the spermine/spermidine acetyltransferase from enterococcus faecali"/>
    <property type="match status" value="1"/>
</dbReference>
<dbReference type="Gene3D" id="3.40.630.30">
    <property type="match status" value="1"/>
</dbReference>
<dbReference type="PANTHER" id="PTHR43415">
    <property type="entry name" value="SPERMIDINE N(1)-ACETYLTRANSFERASE"/>
    <property type="match status" value="1"/>
</dbReference>
<evidence type="ECO:0000313" key="3">
    <source>
        <dbReference type="Proteomes" id="UP000194860"/>
    </source>
</evidence>